<organism evidence="5 6">
    <name type="scientific">Durio zibethinus</name>
    <name type="common">Durian</name>
    <dbReference type="NCBI Taxonomy" id="66656"/>
    <lineage>
        <taxon>Eukaryota</taxon>
        <taxon>Viridiplantae</taxon>
        <taxon>Streptophyta</taxon>
        <taxon>Embryophyta</taxon>
        <taxon>Tracheophyta</taxon>
        <taxon>Spermatophyta</taxon>
        <taxon>Magnoliopsida</taxon>
        <taxon>eudicotyledons</taxon>
        <taxon>Gunneridae</taxon>
        <taxon>Pentapetalae</taxon>
        <taxon>rosids</taxon>
        <taxon>malvids</taxon>
        <taxon>Malvales</taxon>
        <taxon>Malvaceae</taxon>
        <taxon>Helicteroideae</taxon>
        <taxon>Durio</taxon>
    </lineage>
</organism>
<evidence type="ECO:0000256" key="2">
    <source>
        <dbReference type="ARBA" id="ARBA00022690"/>
    </source>
</evidence>
<keyword evidence="2" id="KW-0646">Protease inhibitor</keyword>
<evidence type="ECO:0000256" key="3">
    <source>
        <dbReference type="ARBA" id="ARBA00022900"/>
    </source>
</evidence>
<keyword evidence="5" id="KW-1185">Reference proteome</keyword>
<proteinExistence type="inferred from homology"/>
<accession>A0A6P5WVU9</accession>
<dbReference type="Gene3D" id="3.30.60.30">
    <property type="match status" value="1"/>
</dbReference>
<keyword evidence="4" id="KW-0732">Signal</keyword>
<keyword evidence="3" id="KW-0722">Serine protease inhibitor</keyword>
<dbReference type="Pfam" id="PF02428">
    <property type="entry name" value="Prot_inhib_II"/>
    <property type="match status" value="1"/>
</dbReference>
<dbReference type="GeneID" id="111277662"/>
<dbReference type="InterPro" id="IPR003465">
    <property type="entry name" value="Prot_inh_I20"/>
</dbReference>
<dbReference type="Proteomes" id="UP000515121">
    <property type="component" value="Unplaced"/>
</dbReference>
<dbReference type="PANTHER" id="PTHR33832">
    <property type="entry name" value="SERINE-TYPE ENDOPEPTIDASE INHIBITOR"/>
    <property type="match status" value="1"/>
</dbReference>
<feature type="chain" id="PRO_5028475755" evidence="4">
    <location>
        <begin position="28"/>
        <end position="76"/>
    </location>
</feature>
<evidence type="ECO:0000256" key="1">
    <source>
        <dbReference type="ARBA" id="ARBA00007766"/>
    </source>
</evidence>
<name>A0A6P5WVU9_DURZI</name>
<dbReference type="GO" id="GO:0004867">
    <property type="term" value="F:serine-type endopeptidase inhibitor activity"/>
    <property type="evidence" value="ECO:0007669"/>
    <property type="project" value="UniProtKB-KW"/>
</dbReference>
<dbReference type="KEGG" id="dzi:111277662"/>
<comment type="similarity">
    <text evidence="1">Belongs to the protease inhibitor I20 (potato type II proteinase inhibitor) family.</text>
</comment>
<dbReference type="OrthoDB" id="1539471at2759"/>
<reference evidence="6" key="1">
    <citation type="submission" date="2025-08" db="UniProtKB">
        <authorList>
            <consortium name="RefSeq"/>
        </authorList>
    </citation>
    <scope>IDENTIFICATION</scope>
    <source>
        <tissue evidence="6">Fruit stalk</tissue>
    </source>
</reference>
<dbReference type="AlphaFoldDB" id="A0A6P5WVU9"/>
<evidence type="ECO:0000313" key="5">
    <source>
        <dbReference type="Proteomes" id="UP000515121"/>
    </source>
</evidence>
<evidence type="ECO:0000256" key="4">
    <source>
        <dbReference type="SAM" id="SignalP"/>
    </source>
</evidence>
<dbReference type="InterPro" id="IPR051391">
    <property type="entry name" value="Protease_inhibitor_I20"/>
</dbReference>
<dbReference type="RefSeq" id="XP_022719792.1">
    <property type="nucleotide sequence ID" value="XM_022864057.1"/>
</dbReference>
<gene>
    <name evidence="6" type="primary">LOC111277662</name>
</gene>
<protein>
    <submittedName>
        <fullName evidence="6">Uncharacterized protein LOC111277662 isoform X1</fullName>
    </submittedName>
</protein>
<dbReference type="PANTHER" id="PTHR33832:SF15">
    <property type="entry name" value="SERINE-TYPE ENDOPEPTIDASE INHIBITOR"/>
    <property type="match status" value="1"/>
</dbReference>
<dbReference type="SUPFAM" id="SSF100897">
    <property type="entry name" value="Plant proteinase inhibitors"/>
    <property type="match status" value="1"/>
</dbReference>
<evidence type="ECO:0000313" key="6">
    <source>
        <dbReference type="RefSeq" id="XP_022719792.1"/>
    </source>
</evidence>
<feature type="signal peptide" evidence="4">
    <location>
        <begin position="1"/>
        <end position="27"/>
    </location>
</feature>
<sequence>MADARKVGILVLFLLYAVLSSSANVEAKVCPFYCLDVVYMTCKASSDEKLKAECNCCLAPKDCTLHLSDGSSVDCN</sequence>